<proteinExistence type="inferred from homology"/>
<dbReference type="PANTHER" id="PTHR37828">
    <property type="entry name" value="GSR2449 PROTEIN"/>
    <property type="match status" value="1"/>
</dbReference>
<dbReference type="PANTHER" id="PTHR37828:SF1">
    <property type="entry name" value="YCII-RELATED DOMAIN-CONTAINING PROTEIN"/>
    <property type="match status" value="1"/>
</dbReference>
<feature type="domain" description="YCII-related" evidence="2">
    <location>
        <begin position="1"/>
        <end position="79"/>
    </location>
</feature>
<sequence length="94" mass="10088">MLIVSLTYQVPMDVVETHLEAHRTWLRDAVDRGLVSAAGRKNPRTGGILFSLAPRAELEAAIAEDPFSVHGVAGFEITEVDLTTAAPGFESLLA</sequence>
<keyword evidence="4" id="KW-1185">Reference proteome</keyword>
<dbReference type="InterPro" id="IPR005545">
    <property type="entry name" value="YCII"/>
</dbReference>
<evidence type="ECO:0000313" key="3">
    <source>
        <dbReference type="EMBL" id="BCT77828.1"/>
    </source>
</evidence>
<dbReference type="Proteomes" id="UP001319861">
    <property type="component" value="Chromosome"/>
</dbReference>
<protein>
    <recommendedName>
        <fullName evidence="2">YCII-related domain-containing protein</fullName>
    </recommendedName>
</protein>
<accession>A0ABM7PZT5</accession>
<dbReference type="Pfam" id="PF03795">
    <property type="entry name" value="YCII"/>
    <property type="match status" value="1"/>
</dbReference>
<reference evidence="3 4" key="1">
    <citation type="journal article" date="2021" name="J. Biosci. Bioeng.">
        <title>Identification and characterization of a chc gene cluster responsible for the aromatization pathway of cyclohexanecarboxylate degradation in Sinomonas cyclohexanicum ATCC 51369.</title>
        <authorList>
            <person name="Yamamoto T."/>
            <person name="Hasegawa Y."/>
            <person name="Lau P.C.K."/>
            <person name="Iwaki H."/>
        </authorList>
    </citation>
    <scope>NUCLEOTIDE SEQUENCE [LARGE SCALE GENOMIC DNA]</scope>
    <source>
        <strain evidence="3 4">ATCC 51369</strain>
    </source>
</reference>
<evidence type="ECO:0000256" key="1">
    <source>
        <dbReference type="ARBA" id="ARBA00007689"/>
    </source>
</evidence>
<dbReference type="SUPFAM" id="SSF54909">
    <property type="entry name" value="Dimeric alpha+beta barrel"/>
    <property type="match status" value="1"/>
</dbReference>
<dbReference type="EMBL" id="AP024525">
    <property type="protein sequence ID" value="BCT77828.1"/>
    <property type="molecule type" value="Genomic_DNA"/>
</dbReference>
<organism evidence="3 4">
    <name type="scientific">Sinomonas cyclohexanicum</name>
    <name type="common">Corynebacterium cyclohexanicum</name>
    <dbReference type="NCBI Taxonomy" id="322009"/>
    <lineage>
        <taxon>Bacteria</taxon>
        <taxon>Bacillati</taxon>
        <taxon>Actinomycetota</taxon>
        <taxon>Actinomycetes</taxon>
        <taxon>Micrococcales</taxon>
        <taxon>Micrococcaceae</taxon>
        <taxon>Sinomonas</taxon>
    </lineage>
</organism>
<gene>
    <name evidence="3" type="primary">yciI</name>
    <name evidence="3" type="ORF">SCMU_36700</name>
</gene>
<comment type="similarity">
    <text evidence="1">Belongs to the YciI family.</text>
</comment>
<name>A0ABM7PZT5_SINCY</name>
<dbReference type="InterPro" id="IPR011008">
    <property type="entry name" value="Dimeric_a/b-barrel"/>
</dbReference>
<evidence type="ECO:0000313" key="4">
    <source>
        <dbReference type="Proteomes" id="UP001319861"/>
    </source>
</evidence>
<evidence type="ECO:0000259" key="2">
    <source>
        <dbReference type="Pfam" id="PF03795"/>
    </source>
</evidence>
<dbReference type="RefSeq" id="WP_229230495.1">
    <property type="nucleotide sequence ID" value="NZ_AP024525.1"/>
</dbReference>